<evidence type="ECO:0000313" key="2">
    <source>
        <dbReference type="EMBL" id="MEV4912973.1"/>
    </source>
</evidence>
<protein>
    <submittedName>
        <fullName evidence="2">Transposase</fullName>
    </submittedName>
</protein>
<dbReference type="InterPro" id="IPR025948">
    <property type="entry name" value="HTH-like_dom"/>
</dbReference>
<dbReference type="Pfam" id="PF13276">
    <property type="entry name" value="HTH_21"/>
    <property type="match status" value="1"/>
</dbReference>
<dbReference type="RefSeq" id="WP_199640540.1">
    <property type="nucleotide sequence ID" value="NZ_JBEGIE010000049.1"/>
</dbReference>
<feature type="domain" description="HTH-like" evidence="1">
    <location>
        <begin position="3"/>
        <end position="50"/>
    </location>
</feature>
<evidence type="ECO:0000313" key="3">
    <source>
        <dbReference type="Proteomes" id="UP001552502"/>
    </source>
</evidence>
<evidence type="ECO:0000259" key="1">
    <source>
        <dbReference type="Pfam" id="PF13276"/>
    </source>
</evidence>
<accession>A0ABV3IF84</accession>
<dbReference type="Proteomes" id="UP001552502">
    <property type="component" value="Unassembled WGS sequence"/>
</dbReference>
<proteinExistence type="predicted"/>
<gene>
    <name evidence="2" type="ORF">MRBLBA1_003844</name>
</gene>
<sequence length="57" mass="6987">MHEQIQTIHIKHKEYGYPRRIIALREAGFFVNHKKVCRLMRELHIQSIFPNVVERQF</sequence>
<reference evidence="2 3" key="1">
    <citation type="journal article" date="2023" name="Proc. Natl. Acad. Sci. U.S.A.">
        <title>Bacterial tolerance to host-exuded specialized metabolites structures the maize root microbiome.</title>
        <authorList>
            <person name="Thoenen L."/>
            <person name="Giroud C."/>
            <person name="Kreuzer M."/>
            <person name="Waelchli J."/>
            <person name="Gfeller V."/>
            <person name="Deslandes-Herold G."/>
            <person name="Mateo P."/>
            <person name="Robert C.A.M."/>
            <person name="Ahrens C.H."/>
            <person name="Rubio-Somoza I."/>
            <person name="Bruggmann R."/>
            <person name="Erb M."/>
            <person name="Schlaeppi K."/>
        </authorList>
    </citation>
    <scope>NUCLEOTIDE SEQUENCE [LARGE SCALE GENOMIC DNA]</scope>
    <source>
        <strain evidence="2 3">LBA1-1-1.1</strain>
    </source>
</reference>
<comment type="caution">
    <text evidence="2">The sequence shown here is derived from an EMBL/GenBank/DDBJ whole genome shotgun (WGS) entry which is preliminary data.</text>
</comment>
<name>A0ABV3IF84_9BACI</name>
<keyword evidence="3" id="KW-1185">Reference proteome</keyword>
<organism evidence="2 3">
    <name type="scientific">Bacillus proteolyticus</name>
    <dbReference type="NCBI Taxonomy" id="2026192"/>
    <lineage>
        <taxon>Bacteria</taxon>
        <taxon>Bacillati</taxon>
        <taxon>Bacillota</taxon>
        <taxon>Bacilli</taxon>
        <taxon>Bacillales</taxon>
        <taxon>Bacillaceae</taxon>
        <taxon>Bacillus</taxon>
        <taxon>Bacillus cereus group</taxon>
    </lineage>
</organism>
<dbReference type="EMBL" id="JBEGIE010000049">
    <property type="protein sequence ID" value="MEV4912973.1"/>
    <property type="molecule type" value="Genomic_DNA"/>
</dbReference>